<dbReference type="CDD" id="cd00761">
    <property type="entry name" value="Glyco_tranf_GTA_type"/>
    <property type="match status" value="1"/>
</dbReference>
<dbReference type="InterPro" id="IPR055259">
    <property type="entry name" value="YkvP/CgeB_Glyco_trans-like"/>
</dbReference>
<dbReference type="GeneID" id="90994894"/>
<reference evidence="4" key="1">
    <citation type="submission" date="2016-11" db="EMBL/GenBank/DDBJ databases">
        <authorList>
            <person name="Varghese N."/>
            <person name="Submissions S."/>
        </authorList>
    </citation>
    <scope>NUCLEOTIDE SEQUENCE [LARGE SCALE GENOMIC DNA]</scope>
    <source>
        <strain evidence="4">DSM 18095</strain>
    </source>
</reference>
<keyword evidence="4" id="KW-1185">Reference proteome</keyword>
<organism evidence="3 4">
    <name type="scientific">Tissierella praeacuta DSM 18095</name>
    <dbReference type="NCBI Taxonomy" id="1123404"/>
    <lineage>
        <taxon>Bacteria</taxon>
        <taxon>Bacillati</taxon>
        <taxon>Bacillota</taxon>
        <taxon>Tissierellia</taxon>
        <taxon>Tissierellales</taxon>
        <taxon>Tissierellaceae</taxon>
        <taxon>Tissierella</taxon>
    </lineage>
</organism>
<dbReference type="Proteomes" id="UP000184114">
    <property type="component" value="Unassembled WGS sequence"/>
</dbReference>
<dbReference type="Gene3D" id="3.40.50.2000">
    <property type="entry name" value="Glycogen Phosphorylase B"/>
    <property type="match status" value="1"/>
</dbReference>
<dbReference type="Gene3D" id="3.90.550.10">
    <property type="entry name" value="Spore Coat Polysaccharide Biosynthesis Protein SpsA, Chain A"/>
    <property type="match status" value="1"/>
</dbReference>
<dbReference type="RefSeq" id="WP_084725024.1">
    <property type="nucleotide sequence ID" value="NZ_FQTY01000001.1"/>
</dbReference>
<dbReference type="SUPFAM" id="SSF53756">
    <property type="entry name" value="UDP-Glycosyltransferase/glycogen phosphorylase"/>
    <property type="match status" value="1"/>
</dbReference>
<evidence type="ECO:0000313" key="4">
    <source>
        <dbReference type="Proteomes" id="UP000184114"/>
    </source>
</evidence>
<dbReference type="STRING" id="1123404.SAMN02745784_00200"/>
<dbReference type="Pfam" id="PF13524">
    <property type="entry name" value="Glyco_trans_1_2"/>
    <property type="match status" value="1"/>
</dbReference>
<dbReference type="AlphaFoldDB" id="A0A1M4SA46"/>
<evidence type="ECO:0000259" key="1">
    <source>
        <dbReference type="Pfam" id="PF00535"/>
    </source>
</evidence>
<feature type="domain" description="Spore protein YkvP/CgeB glycosyl transferase-like" evidence="2">
    <location>
        <begin position="240"/>
        <end position="352"/>
    </location>
</feature>
<dbReference type="EMBL" id="FQTY01000001">
    <property type="protein sequence ID" value="SHE29071.1"/>
    <property type="molecule type" value="Genomic_DNA"/>
</dbReference>
<dbReference type="Pfam" id="PF00535">
    <property type="entry name" value="Glycos_transf_2"/>
    <property type="match status" value="1"/>
</dbReference>
<proteinExistence type="predicted"/>
<dbReference type="InterPro" id="IPR029044">
    <property type="entry name" value="Nucleotide-diphossugar_trans"/>
</dbReference>
<dbReference type="SUPFAM" id="SSF53448">
    <property type="entry name" value="Nucleotide-diphospho-sugar transferases"/>
    <property type="match status" value="1"/>
</dbReference>
<name>A0A1M4SA46_9FIRM</name>
<sequence length="591" mass="69399">MENPYKKHLKQYVIKKIEDKNIMKTKNPIKFHIQDSIRVACILDEFSYECFKYEAKFIQLGINNWKQLMIDTVPHFLFVEAAWEGYNKEWGDKIANLHLYKDNTILSIIRYCNENNIPTVFWAKEDPYDFNIFIETAKHFDYIFTTDSNSILRYRQIVNHNNIFVLPFAAQPKLHNPIGKDKVKIGKVAFAGGWYSKFPDRSKNIENVLKPAFKYNLAIYDRFKASNNPKNSFPKEYTPYIIGSLNYKNMVSEYKKYDVFLNVNSTDISPTTFSRRIFELLASGTPTISSYSKGIEQFFKDIVLLSKSQDDTNSFLNLLLNNKDIKDKLSVLGQREVFNHHTYRHRFNTILDKLNIKKSESENEGVSIITCTNRPLSLKNILDNYLSQSYIKKELIIIINNDFINIEDWTDIVKIYDDITIYKLSEEYSLGKCINFGIKRAKYPYVSKFDDDDYYGPNYLVDTMNAFKYTDADVVGKNTLYAYMEASKSLVLRYPNQEHQYSQYVAGSTLTMRKRIFDYLSFSDLSRGEDTKFLMDCINMGIKIYATDRFNHIVIRRANIETHSWKISESNFMRNCIMIKKTNDFKSIVTI</sequence>
<feature type="domain" description="Glycosyltransferase 2-like" evidence="1">
    <location>
        <begin position="368"/>
        <end position="485"/>
    </location>
</feature>
<accession>A0A1M4SA46</accession>
<evidence type="ECO:0000259" key="2">
    <source>
        <dbReference type="Pfam" id="PF13524"/>
    </source>
</evidence>
<protein>
    <submittedName>
        <fullName evidence="3">Spore maturation protein CgeB</fullName>
    </submittedName>
</protein>
<evidence type="ECO:0000313" key="3">
    <source>
        <dbReference type="EMBL" id="SHE29071.1"/>
    </source>
</evidence>
<dbReference type="InterPro" id="IPR001173">
    <property type="entry name" value="Glyco_trans_2-like"/>
</dbReference>
<gene>
    <name evidence="3" type="ORF">SAMN02745784_00200</name>
</gene>